<evidence type="ECO:0000313" key="2">
    <source>
        <dbReference type="Proteomes" id="UP000017836"/>
    </source>
</evidence>
<dbReference type="GO" id="GO:0005737">
    <property type="term" value="C:cytoplasm"/>
    <property type="evidence" value="ECO:0000318"/>
    <property type="project" value="GO_Central"/>
</dbReference>
<organism evidence="1 2">
    <name type="scientific">Amborella trichopoda</name>
    <dbReference type="NCBI Taxonomy" id="13333"/>
    <lineage>
        <taxon>Eukaryota</taxon>
        <taxon>Viridiplantae</taxon>
        <taxon>Streptophyta</taxon>
        <taxon>Embryophyta</taxon>
        <taxon>Tracheophyta</taxon>
        <taxon>Spermatophyta</taxon>
        <taxon>Magnoliopsida</taxon>
        <taxon>Amborellales</taxon>
        <taxon>Amborellaceae</taxon>
        <taxon>Amborella</taxon>
    </lineage>
</organism>
<sequence>MSPDLWRLSTAIRRNHFPHPSMKPFFNGQTPGYLGVVVGSNLGWIKFLEEISGAKLIDQENTPFLFSWLSDFCEFGVVKEALPDQARLVAVSKKKREMVFEMLFESTKHQ</sequence>
<name>W1P3N2_AMBTC</name>
<proteinExistence type="predicted"/>
<dbReference type="Proteomes" id="UP000017836">
    <property type="component" value="Unassembled WGS sequence"/>
</dbReference>
<dbReference type="InterPro" id="IPR036282">
    <property type="entry name" value="Glutathione-S-Trfase_C_sf"/>
</dbReference>
<evidence type="ECO:0000313" key="1">
    <source>
        <dbReference type="EMBL" id="ERN02166.1"/>
    </source>
</evidence>
<dbReference type="AlphaFoldDB" id="W1P3N2"/>
<keyword evidence="2" id="KW-1185">Reference proteome</keyword>
<dbReference type="OMA" id="MQWFPAL"/>
<reference evidence="2" key="1">
    <citation type="journal article" date="2013" name="Science">
        <title>The Amborella genome and the evolution of flowering plants.</title>
        <authorList>
            <consortium name="Amborella Genome Project"/>
        </authorList>
    </citation>
    <scope>NUCLEOTIDE SEQUENCE [LARGE SCALE GENOMIC DNA]</scope>
</reference>
<gene>
    <name evidence="1" type="ORF">AMTR_s00045p00193390</name>
</gene>
<dbReference type="InterPro" id="IPR045074">
    <property type="entry name" value="GST_C_Tau"/>
</dbReference>
<protein>
    <submittedName>
        <fullName evidence="1">Uncharacterized protein</fullName>
    </submittedName>
</protein>
<dbReference type="GO" id="GO:0006749">
    <property type="term" value="P:glutathione metabolic process"/>
    <property type="evidence" value="ECO:0000318"/>
    <property type="project" value="GO_Central"/>
</dbReference>
<dbReference type="STRING" id="13333.W1P3N2"/>
<dbReference type="EMBL" id="KI394661">
    <property type="protein sequence ID" value="ERN02166.1"/>
    <property type="molecule type" value="Genomic_DNA"/>
</dbReference>
<dbReference type="Gene3D" id="1.20.1050.10">
    <property type="match status" value="1"/>
</dbReference>
<dbReference type="HOGENOM" id="CLU_2174372_0_0_1"/>
<accession>W1P3N2</accession>
<dbReference type="SUPFAM" id="SSF47616">
    <property type="entry name" value="GST C-terminal domain-like"/>
    <property type="match status" value="1"/>
</dbReference>
<dbReference type="CDD" id="cd03185">
    <property type="entry name" value="GST_C_Tau"/>
    <property type="match status" value="1"/>
</dbReference>
<dbReference type="Gramene" id="ERN02166">
    <property type="protein sequence ID" value="ERN02166"/>
    <property type="gene ID" value="AMTR_s00045p00193390"/>
</dbReference>
<dbReference type="GO" id="GO:0004364">
    <property type="term" value="F:glutathione transferase activity"/>
    <property type="evidence" value="ECO:0000318"/>
    <property type="project" value="GO_Central"/>
</dbReference>
<dbReference type="eggNOG" id="KOG0406">
    <property type="taxonomic scope" value="Eukaryota"/>
</dbReference>